<dbReference type="Proteomes" id="UP000265520">
    <property type="component" value="Unassembled WGS sequence"/>
</dbReference>
<comment type="caution">
    <text evidence="1">The sequence shown here is derived from an EMBL/GenBank/DDBJ whole genome shotgun (WGS) entry which is preliminary data.</text>
</comment>
<dbReference type="AlphaFoldDB" id="A0A392T078"/>
<sequence>KCFPKRITEDVGVAETKVIIPNLILPCLYLRHQFLAGEECVVAAFILYL</sequence>
<accession>A0A392T078</accession>
<organism evidence="1 2">
    <name type="scientific">Trifolium medium</name>
    <dbReference type="NCBI Taxonomy" id="97028"/>
    <lineage>
        <taxon>Eukaryota</taxon>
        <taxon>Viridiplantae</taxon>
        <taxon>Streptophyta</taxon>
        <taxon>Embryophyta</taxon>
        <taxon>Tracheophyta</taxon>
        <taxon>Spermatophyta</taxon>
        <taxon>Magnoliopsida</taxon>
        <taxon>eudicotyledons</taxon>
        <taxon>Gunneridae</taxon>
        <taxon>Pentapetalae</taxon>
        <taxon>rosids</taxon>
        <taxon>fabids</taxon>
        <taxon>Fabales</taxon>
        <taxon>Fabaceae</taxon>
        <taxon>Papilionoideae</taxon>
        <taxon>50 kb inversion clade</taxon>
        <taxon>NPAAA clade</taxon>
        <taxon>Hologalegina</taxon>
        <taxon>IRL clade</taxon>
        <taxon>Trifolieae</taxon>
        <taxon>Trifolium</taxon>
    </lineage>
</organism>
<evidence type="ECO:0000313" key="2">
    <source>
        <dbReference type="Proteomes" id="UP000265520"/>
    </source>
</evidence>
<proteinExistence type="predicted"/>
<feature type="non-terminal residue" evidence="1">
    <location>
        <position position="1"/>
    </location>
</feature>
<dbReference type="EMBL" id="LXQA010480887">
    <property type="protein sequence ID" value="MCI54533.1"/>
    <property type="molecule type" value="Genomic_DNA"/>
</dbReference>
<keyword evidence="2" id="KW-1185">Reference proteome</keyword>
<evidence type="ECO:0000313" key="1">
    <source>
        <dbReference type="EMBL" id="MCI54533.1"/>
    </source>
</evidence>
<name>A0A392T078_9FABA</name>
<reference evidence="1 2" key="1">
    <citation type="journal article" date="2018" name="Front. Plant Sci.">
        <title>Red Clover (Trifolium pratense) and Zigzag Clover (T. medium) - A Picture of Genomic Similarities and Differences.</title>
        <authorList>
            <person name="Dluhosova J."/>
            <person name="Istvanek J."/>
            <person name="Nedelnik J."/>
            <person name="Repkova J."/>
        </authorList>
    </citation>
    <scope>NUCLEOTIDE SEQUENCE [LARGE SCALE GENOMIC DNA]</scope>
    <source>
        <strain evidence="2">cv. 10/8</strain>
        <tissue evidence="1">Leaf</tissue>
    </source>
</reference>
<protein>
    <submittedName>
        <fullName evidence="1">Uncharacterized protein</fullName>
    </submittedName>
</protein>